<comment type="caution">
    <text evidence="1">The sequence shown here is derived from an EMBL/GenBank/DDBJ whole genome shotgun (WGS) entry which is preliminary data.</text>
</comment>
<reference evidence="1 2" key="1">
    <citation type="journal article" date="2023" name="Sci. Data">
        <title>Genome assembly of the Korean intertidal mud-creeper Batillaria attramentaria.</title>
        <authorList>
            <person name="Patra A.K."/>
            <person name="Ho P.T."/>
            <person name="Jun S."/>
            <person name="Lee S.J."/>
            <person name="Kim Y."/>
            <person name="Won Y.J."/>
        </authorList>
    </citation>
    <scope>NUCLEOTIDE SEQUENCE [LARGE SCALE GENOMIC DNA]</scope>
    <source>
        <strain evidence="1">Wonlab-2016</strain>
    </source>
</reference>
<sequence>MFSVNGKLTTPGIKPGGVCQVQTRIPRLASTLECGRDCSKWMWTGPMFLPSRFWEYTHSALTYSGRQQAETFV</sequence>
<keyword evidence="2" id="KW-1185">Reference proteome</keyword>
<protein>
    <submittedName>
        <fullName evidence="1">Uncharacterized protein</fullName>
    </submittedName>
</protein>
<organism evidence="1 2">
    <name type="scientific">Batillaria attramentaria</name>
    <dbReference type="NCBI Taxonomy" id="370345"/>
    <lineage>
        <taxon>Eukaryota</taxon>
        <taxon>Metazoa</taxon>
        <taxon>Spiralia</taxon>
        <taxon>Lophotrochozoa</taxon>
        <taxon>Mollusca</taxon>
        <taxon>Gastropoda</taxon>
        <taxon>Caenogastropoda</taxon>
        <taxon>Sorbeoconcha</taxon>
        <taxon>Cerithioidea</taxon>
        <taxon>Batillariidae</taxon>
        <taxon>Batillaria</taxon>
    </lineage>
</organism>
<dbReference type="AlphaFoldDB" id="A0ABD0M8R2"/>
<accession>A0ABD0M8R2</accession>
<proteinExistence type="predicted"/>
<evidence type="ECO:0000313" key="1">
    <source>
        <dbReference type="EMBL" id="KAK7507937.1"/>
    </source>
</evidence>
<gene>
    <name evidence="1" type="ORF">BaRGS_00000902</name>
</gene>
<dbReference type="Proteomes" id="UP001519460">
    <property type="component" value="Unassembled WGS sequence"/>
</dbReference>
<evidence type="ECO:0000313" key="2">
    <source>
        <dbReference type="Proteomes" id="UP001519460"/>
    </source>
</evidence>
<name>A0ABD0M8R2_9CAEN</name>
<dbReference type="EMBL" id="JACVVK020000003">
    <property type="protein sequence ID" value="KAK7507937.1"/>
    <property type="molecule type" value="Genomic_DNA"/>
</dbReference>